<dbReference type="InterPro" id="IPR055336">
    <property type="entry name" value="At4g00755-like"/>
</dbReference>
<name>A0A061RP07_9CHLO</name>
<proteinExistence type="predicted"/>
<dbReference type="AlphaFoldDB" id="A0A061RP07"/>
<dbReference type="EMBL" id="GBEZ01013478">
    <property type="protein sequence ID" value="JAC72509.1"/>
    <property type="molecule type" value="Transcribed_RNA"/>
</dbReference>
<evidence type="ECO:0000256" key="1">
    <source>
        <dbReference type="SAM" id="MobiDB-lite"/>
    </source>
</evidence>
<organism evidence="2">
    <name type="scientific">Tetraselmis sp. GSL018</name>
    <dbReference type="NCBI Taxonomy" id="582737"/>
    <lineage>
        <taxon>Eukaryota</taxon>
        <taxon>Viridiplantae</taxon>
        <taxon>Chlorophyta</taxon>
        <taxon>core chlorophytes</taxon>
        <taxon>Chlorodendrophyceae</taxon>
        <taxon>Chlorodendrales</taxon>
        <taxon>Chlorodendraceae</taxon>
        <taxon>Tetraselmis</taxon>
    </lineage>
</organism>
<dbReference type="PANTHER" id="PTHR39741">
    <property type="entry name" value="F-BOX DOMAIN CONTAINING PROTEIN, EXPRESSED"/>
    <property type="match status" value="1"/>
</dbReference>
<reference evidence="2" key="1">
    <citation type="submission" date="2014-05" db="EMBL/GenBank/DDBJ databases">
        <title>The transcriptome of the halophilic microalga Tetraselmis sp. GSL018 isolated from the Great Salt Lake, Utah.</title>
        <authorList>
            <person name="Jinkerson R.E."/>
            <person name="D'Adamo S."/>
            <person name="Posewitz M.C."/>
        </authorList>
    </citation>
    <scope>NUCLEOTIDE SEQUENCE</scope>
    <source>
        <strain evidence="2">GSL018</strain>
    </source>
</reference>
<dbReference type="PANTHER" id="PTHR39741:SF2">
    <property type="entry name" value="F-BOX DOMAIN-CONTAINING PROTEIN"/>
    <property type="match status" value="1"/>
</dbReference>
<sequence length="344" mass="39267">MAFPRELFQDFRIFDEDELRRRQRQQILHLRREMSYVDDFASESRSERARALVTEAQSEWEQEVLQCQQLLLCGVDASSTDHEEQSIANTLNYSTVPSQPVDFSFWSSTGSDDQEGSEYLTYRMRFPQSVVHSVRIQVYRARYQPGEPIYPPSFVRIEVGPTLESLHDVTGWKRVRVTCRPQTFHVPVAACAGQFIRLRFRGKPQRQLEDMRHYLAIHRVWAYGWSAGPVERMLFRLKQLRDPRCRQPFNGTYAHGCYLGGFRRPANLSEHPSISGHWSASFEEAGLASPGMNDGAGGSERCPAAAKGRPGAQEGAADQALAGQGVVAYKWELPELPWPLDEEE</sequence>
<evidence type="ECO:0000313" key="2">
    <source>
        <dbReference type="EMBL" id="JAC72509.1"/>
    </source>
</evidence>
<protein>
    <submittedName>
        <fullName evidence="2">Uncharacterized protein</fullName>
    </submittedName>
</protein>
<accession>A0A061RP07</accession>
<feature type="region of interest" description="Disordered" evidence="1">
    <location>
        <begin position="289"/>
        <end position="319"/>
    </location>
</feature>
<gene>
    <name evidence="2" type="ORF">TSPGSL018_31159</name>
</gene>